<keyword evidence="5" id="KW-0325">Glycoprotein</keyword>
<name>A0A6S7K1H4_PARCT</name>
<reference evidence="9" key="1">
    <citation type="submission" date="2020-04" db="EMBL/GenBank/DDBJ databases">
        <authorList>
            <person name="Alioto T."/>
            <person name="Alioto T."/>
            <person name="Gomez Garrido J."/>
        </authorList>
    </citation>
    <scope>NUCLEOTIDE SEQUENCE</scope>
    <source>
        <strain evidence="9">A484AB</strain>
    </source>
</reference>
<feature type="region of interest" description="Disordered" evidence="7">
    <location>
        <begin position="204"/>
        <end position="235"/>
    </location>
</feature>
<dbReference type="Pfam" id="PF00812">
    <property type="entry name" value="Ephrin"/>
    <property type="match status" value="1"/>
</dbReference>
<sequence length="317" mass="35220">FNNLKGQTRKVDIDDEVRIWCPKYYTQGIKTTYQLHQSKLYFALYKVETKEDTKDTEERQIVFMSNPISSFNDPYPAGNTYYFIGTSGGLKENIDKKVGGKCRSHNMKFAIYVCRQEENCNVDVLDGGWSLWQVNKATGLCERNCTDPAPQNGGFGCRGSKNIDCSKIISGRKPSPTTAKESTTETTTTAVKESTKETTILTSKKQKVNTPKPTVRTIHQPKPTSMPTTSMPTKYMPTKYMPTTSSTDSTISNKDALETETGNSDDVTLSMKGAVLTFVGLFILGCIVGIVQVLIILHVRSKRSGKQPEPQSPVNHV</sequence>
<dbReference type="PROSITE" id="PS51551">
    <property type="entry name" value="EPHRIN_RBD_2"/>
    <property type="match status" value="1"/>
</dbReference>
<evidence type="ECO:0000256" key="3">
    <source>
        <dbReference type="ARBA" id="ARBA00023136"/>
    </source>
</evidence>
<dbReference type="InterPro" id="IPR008972">
    <property type="entry name" value="Cupredoxin"/>
</dbReference>
<dbReference type="GO" id="GO:0048013">
    <property type="term" value="P:ephrin receptor signaling pathway"/>
    <property type="evidence" value="ECO:0007669"/>
    <property type="project" value="TreeGrafter"/>
</dbReference>
<comment type="caution">
    <text evidence="6">Lacks conserved residue(s) required for the propagation of feature annotation.</text>
</comment>
<keyword evidence="8" id="KW-1133">Transmembrane helix</keyword>
<dbReference type="PANTHER" id="PTHR11304:SF29">
    <property type="entry name" value="EPHRIN"/>
    <property type="match status" value="1"/>
</dbReference>
<proteinExistence type="inferred from homology"/>
<dbReference type="GO" id="GO:0005886">
    <property type="term" value="C:plasma membrane"/>
    <property type="evidence" value="ECO:0007669"/>
    <property type="project" value="TreeGrafter"/>
</dbReference>
<comment type="caution">
    <text evidence="9">The sequence shown here is derived from an EMBL/GenBank/DDBJ whole genome shotgun (WGS) entry which is preliminary data.</text>
</comment>
<evidence type="ECO:0000313" key="10">
    <source>
        <dbReference type="Proteomes" id="UP001152795"/>
    </source>
</evidence>
<evidence type="ECO:0000256" key="4">
    <source>
        <dbReference type="ARBA" id="ARBA00023157"/>
    </source>
</evidence>
<gene>
    <name evidence="9" type="ORF">PACLA_8A051297</name>
</gene>
<accession>A0A6S7K1H4</accession>
<comment type="similarity">
    <text evidence="6">Belongs to the ephrin family.</text>
</comment>
<evidence type="ECO:0000313" key="9">
    <source>
        <dbReference type="EMBL" id="CAB4037278.1"/>
    </source>
</evidence>
<keyword evidence="4" id="KW-1015">Disulfide bond</keyword>
<evidence type="ECO:0000256" key="8">
    <source>
        <dbReference type="SAM" id="Phobius"/>
    </source>
</evidence>
<feature type="non-terminal residue" evidence="9">
    <location>
        <position position="1"/>
    </location>
</feature>
<keyword evidence="10" id="KW-1185">Reference proteome</keyword>
<evidence type="ECO:0000256" key="7">
    <source>
        <dbReference type="SAM" id="MobiDB-lite"/>
    </source>
</evidence>
<protein>
    <submittedName>
        <fullName evidence="9">Ephrin-B2a-like isoform X3</fullName>
    </submittedName>
</protein>
<evidence type="ECO:0000256" key="2">
    <source>
        <dbReference type="ARBA" id="ARBA00022729"/>
    </source>
</evidence>
<keyword evidence="2" id="KW-0732">Signal</keyword>
<dbReference type="PANTHER" id="PTHR11304">
    <property type="entry name" value="EPHRIN"/>
    <property type="match status" value="1"/>
</dbReference>
<dbReference type="InterPro" id="IPR031328">
    <property type="entry name" value="Ephrin"/>
</dbReference>
<dbReference type="GO" id="GO:0007411">
    <property type="term" value="P:axon guidance"/>
    <property type="evidence" value="ECO:0007669"/>
    <property type="project" value="TreeGrafter"/>
</dbReference>
<evidence type="ECO:0000256" key="1">
    <source>
        <dbReference type="ARBA" id="ARBA00004370"/>
    </source>
</evidence>
<dbReference type="EMBL" id="CACRXK020022906">
    <property type="protein sequence ID" value="CAB4037278.1"/>
    <property type="molecule type" value="Genomic_DNA"/>
</dbReference>
<dbReference type="OrthoDB" id="5979659at2759"/>
<dbReference type="Proteomes" id="UP001152795">
    <property type="component" value="Unassembled WGS sequence"/>
</dbReference>
<keyword evidence="3 8" id="KW-0472">Membrane</keyword>
<evidence type="ECO:0000256" key="5">
    <source>
        <dbReference type="ARBA" id="ARBA00023180"/>
    </source>
</evidence>
<feature type="transmembrane region" description="Helical" evidence="8">
    <location>
        <begin position="274"/>
        <end position="297"/>
    </location>
</feature>
<dbReference type="Gene3D" id="2.60.40.420">
    <property type="entry name" value="Cupredoxins - blue copper proteins"/>
    <property type="match status" value="1"/>
</dbReference>
<dbReference type="InterPro" id="IPR001799">
    <property type="entry name" value="Ephrin_RBD"/>
</dbReference>
<dbReference type="SUPFAM" id="SSF49503">
    <property type="entry name" value="Cupredoxins"/>
    <property type="match status" value="1"/>
</dbReference>
<comment type="subcellular location">
    <subcellularLocation>
        <location evidence="1">Membrane</location>
    </subcellularLocation>
</comment>
<dbReference type="AlphaFoldDB" id="A0A6S7K1H4"/>
<dbReference type="GO" id="GO:0046875">
    <property type="term" value="F:ephrin receptor binding"/>
    <property type="evidence" value="ECO:0007669"/>
    <property type="project" value="TreeGrafter"/>
</dbReference>
<keyword evidence="8" id="KW-0812">Transmembrane</keyword>
<organism evidence="9 10">
    <name type="scientific">Paramuricea clavata</name>
    <name type="common">Red gorgonian</name>
    <name type="synonym">Violescent sea-whip</name>
    <dbReference type="NCBI Taxonomy" id="317549"/>
    <lineage>
        <taxon>Eukaryota</taxon>
        <taxon>Metazoa</taxon>
        <taxon>Cnidaria</taxon>
        <taxon>Anthozoa</taxon>
        <taxon>Octocorallia</taxon>
        <taxon>Malacalcyonacea</taxon>
        <taxon>Plexauridae</taxon>
        <taxon>Paramuricea</taxon>
    </lineage>
</organism>
<feature type="compositionally biased region" description="Low complexity" evidence="7">
    <location>
        <begin position="221"/>
        <end position="235"/>
    </location>
</feature>
<evidence type="ECO:0000256" key="6">
    <source>
        <dbReference type="PROSITE-ProRule" id="PRU00884"/>
    </source>
</evidence>